<dbReference type="Proteomes" id="UP001152759">
    <property type="component" value="Chromosome 8"/>
</dbReference>
<sequence>MVSNESGTDDCIGASDEELSLTKTDDPDPEETAQLFKELTKKRTLEYEWQNPGRRPPTPDIVKEFNEEHEANDAIMNTATEFDFQDEMSQLKLTVRQPGDCTPKGSAKKATTSLNSILSNMARHRKLELMEKDLD</sequence>
<dbReference type="AlphaFoldDB" id="A0A9P0AMV5"/>
<protein>
    <submittedName>
        <fullName evidence="2">Uncharacterized protein</fullName>
    </submittedName>
</protein>
<accession>A0A9P0AMV5</accession>
<evidence type="ECO:0000313" key="3">
    <source>
        <dbReference type="Proteomes" id="UP001152759"/>
    </source>
</evidence>
<dbReference type="PANTHER" id="PTHR28467:SF1">
    <property type="entry name" value="PAXIP1-ASSOCIATED GLUTAMATE-RICH PROTEIN 1"/>
    <property type="match status" value="1"/>
</dbReference>
<dbReference type="InterPro" id="IPR028213">
    <property type="entry name" value="PA1"/>
</dbReference>
<dbReference type="GO" id="GO:1902808">
    <property type="term" value="P:positive regulation of cell cycle G1/S phase transition"/>
    <property type="evidence" value="ECO:0007669"/>
    <property type="project" value="TreeGrafter"/>
</dbReference>
<dbReference type="KEGG" id="btab:109038340"/>
<dbReference type="GO" id="GO:0033148">
    <property type="term" value="P:positive regulation of intracellular estrogen receptor signaling pathway"/>
    <property type="evidence" value="ECO:0007669"/>
    <property type="project" value="TreeGrafter"/>
</dbReference>
<proteinExistence type="predicted"/>
<dbReference type="GO" id="GO:0030331">
    <property type="term" value="F:nuclear estrogen receptor binding"/>
    <property type="evidence" value="ECO:0007669"/>
    <property type="project" value="TreeGrafter"/>
</dbReference>
<dbReference type="Pfam" id="PF15364">
    <property type="entry name" value="PAXIP1_C"/>
    <property type="match status" value="1"/>
</dbReference>
<evidence type="ECO:0000256" key="1">
    <source>
        <dbReference type="SAM" id="MobiDB-lite"/>
    </source>
</evidence>
<organism evidence="2 3">
    <name type="scientific">Bemisia tabaci</name>
    <name type="common">Sweetpotato whitefly</name>
    <name type="synonym">Aleurodes tabaci</name>
    <dbReference type="NCBI Taxonomy" id="7038"/>
    <lineage>
        <taxon>Eukaryota</taxon>
        <taxon>Metazoa</taxon>
        <taxon>Ecdysozoa</taxon>
        <taxon>Arthropoda</taxon>
        <taxon>Hexapoda</taxon>
        <taxon>Insecta</taxon>
        <taxon>Pterygota</taxon>
        <taxon>Neoptera</taxon>
        <taxon>Paraneoptera</taxon>
        <taxon>Hemiptera</taxon>
        <taxon>Sternorrhyncha</taxon>
        <taxon>Aleyrodoidea</taxon>
        <taxon>Aleyrodidae</taxon>
        <taxon>Aleyrodinae</taxon>
        <taxon>Bemisia</taxon>
    </lineage>
</organism>
<gene>
    <name evidence="2" type="ORF">BEMITA_LOCUS13220</name>
</gene>
<feature type="region of interest" description="Disordered" evidence="1">
    <location>
        <begin position="1"/>
        <end position="30"/>
    </location>
</feature>
<dbReference type="PANTHER" id="PTHR28467">
    <property type="entry name" value="PAXIP1-ASSOCIATED GLUTAMATE-RICH PROTEIN 1"/>
    <property type="match status" value="1"/>
</dbReference>
<dbReference type="GO" id="GO:0044666">
    <property type="term" value="C:MLL3/4 complex"/>
    <property type="evidence" value="ECO:0007669"/>
    <property type="project" value="TreeGrafter"/>
</dbReference>
<name>A0A9P0AMV5_BEMTA</name>
<dbReference type="OrthoDB" id="10067843at2759"/>
<reference evidence="2" key="1">
    <citation type="submission" date="2021-12" db="EMBL/GenBank/DDBJ databases">
        <authorList>
            <person name="King R."/>
        </authorList>
    </citation>
    <scope>NUCLEOTIDE SEQUENCE</scope>
</reference>
<evidence type="ECO:0000313" key="2">
    <source>
        <dbReference type="EMBL" id="CAH0394980.1"/>
    </source>
</evidence>
<dbReference type="EMBL" id="OU963869">
    <property type="protein sequence ID" value="CAH0394980.1"/>
    <property type="molecule type" value="Genomic_DNA"/>
</dbReference>
<keyword evidence="3" id="KW-1185">Reference proteome</keyword>